<dbReference type="Proteomes" id="UP000011592">
    <property type="component" value="Unassembled WGS sequence"/>
</dbReference>
<dbReference type="GO" id="GO:0016787">
    <property type="term" value="F:hydrolase activity"/>
    <property type="evidence" value="ECO:0007669"/>
    <property type="project" value="UniProtKB-KW"/>
</dbReference>
<keyword evidence="2" id="KW-1185">Reference proteome</keyword>
<dbReference type="Pfam" id="PF04307">
    <property type="entry name" value="YdjM"/>
    <property type="match status" value="1"/>
</dbReference>
<reference evidence="1 2" key="1">
    <citation type="journal article" date="2014" name="PLoS Genet.">
        <title>Phylogenetically driven sequencing of extremely halophilic archaea reveals strategies for static and dynamic osmo-response.</title>
        <authorList>
            <person name="Becker E.A."/>
            <person name="Seitzer P.M."/>
            <person name="Tritt A."/>
            <person name="Larsen D."/>
            <person name="Krusor M."/>
            <person name="Yao A.I."/>
            <person name="Wu D."/>
            <person name="Madern D."/>
            <person name="Eisen J.A."/>
            <person name="Darling A.E."/>
            <person name="Facciotti M.T."/>
        </authorList>
    </citation>
    <scope>NUCLEOTIDE SEQUENCE [LARGE SCALE GENOMIC DNA]</scope>
    <source>
        <strain evidence="1 2">JCM 14663</strain>
    </source>
</reference>
<evidence type="ECO:0000313" key="2">
    <source>
        <dbReference type="Proteomes" id="UP000011592"/>
    </source>
</evidence>
<dbReference type="EMBL" id="AOIJ01000061">
    <property type="protein sequence ID" value="ELY77566.1"/>
    <property type="molecule type" value="Genomic_DNA"/>
</dbReference>
<dbReference type="InterPro" id="IPR007404">
    <property type="entry name" value="YdjM-like"/>
</dbReference>
<name>L9YV68_9EURY</name>
<dbReference type="RefSeq" id="WP_008457529.1">
    <property type="nucleotide sequence ID" value="NZ_AOIJ01000061.1"/>
</dbReference>
<dbReference type="AlphaFoldDB" id="L9YV68"/>
<sequence length="187" mass="20658">MWPWGHLAVAYLLYTIYTHRRDGRRPRTGPLIVLTIGSQFPDLIDKPLAWSFGVLPAGRTFSHSVFVAALLLPTVALLAYRVDRPAIGPAFAIGQLSHLLSDIPPSVLLSQDFSATTFLFWPVLEPPAYHSPDSLLDGFLRYSMGWYEGVQLGLVLVALIVWYHDGTPGLGAVRRRLEYIGSTVAGD</sequence>
<proteinExistence type="predicted"/>
<comment type="caution">
    <text evidence="1">The sequence shown here is derived from an EMBL/GenBank/DDBJ whole genome shotgun (WGS) entry which is preliminary data.</text>
</comment>
<evidence type="ECO:0000313" key="1">
    <source>
        <dbReference type="EMBL" id="ELY77566.1"/>
    </source>
</evidence>
<organism evidence="1 2">
    <name type="scientific">Natrinema gari JCM 14663</name>
    <dbReference type="NCBI Taxonomy" id="1230459"/>
    <lineage>
        <taxon>Archaea</taxon>
        <taxon>Methanobacteriati</taxon>
        <taxon>Methanobacteriota</taxon>
        <taxon>Stenosarchaea group</taxon>
        <taxon>Halobacteria</taxon>
        <taxon>Halobacteriales</taxon>
        <taxon>Natrialbaceae</taxon>
        <taxon>Natrinema</taxon>
    </lineage>
</organism>
<keyword evidence="1" id="KW-0378">Hydrolase</keyword>
<gene>
    <name evidence="1" type="ORF">C486_15719</name>
</gene>
<protein>
    <submittedName>
        <fullName evidence="1">Membrane-bound metal-dependent hydrolase</fullName>
    </submittedName>
</protein>
<accession>L9YV68</accession>